<comment type="caution">
    <text evidence="2">The sequence shown here is derived from an EMBL/GenBank/DDBJ whole genome shotgun (WGS) entry which is preliminary data.</text>
</comment>
<proteinExistence type="predicted"/>
<feature type="transmembrane region" description="Helical" evidence="1">
    <location>
        <begin position="35"/>
        <end position="61"/>
    </location>
</feature>
<accession>A0A814PMM7</accession>
<keyword evidence="1" id="KW-1133">Transmembrane helix</keyword>
<evidence type="ECO:0008006" key="4">
    <source>
        <dbReference type="Google" id="ProtNLM"/>
    </source>
</evidence>
<evidence type="ECO:0000313" key="3">
    <source>
        <dbReference type="Proteomes" id="UP000663845"/>
    </source>
</evidence>
<keyword evidence="1" id="KW-0472">Membrane</keyword>
<reference evidence="2" key="1">
    <citation type="submission" date="2021-02" db="EMBL/GenBank/DDBJ databases">
        <authorList>
            <person name="Nowell W R."/>
        </authorList>
    </citation>
    <scope>NUCLEOTIDE SEQUENCE</scope>
</reference>
<evidence type="ECO:0000256" key="1">
    <source>
        <dbReference type="SAM" id="Phobius"/>
    </source>
</evidence>
<organism evidence="2 3">
    <name type="scientific">Adineta steineri</name>
    <dbReference type="NCBI Taxonomy" id="433720"/>
    <lineage>
        <taxon>Eukaryota</taxon>
        <taxon>Metazoa</taxon>
        <taxon>Spiralia</taxon>
        <taxon>Gnathifera</taxon>
        <taxon>Rotifera</taxon>
        <taxon>Eurotatoria</taxon>
        <taxon>Bdelloidea</taxon>
        <taxon>Adinetida</taxon>
        <taxon>Adinetidae</taxon>
        <taxon>Adineta</taxon>
    </lineage>
</organism>
<evidence type="ECO:0000313" key="2">
    <source>
        <dbReference type="EMBL" id="CAF1108004.1"/>
    </source>
</evidence>
<dbReference type="AlphaFoldDB" id="A0A814PMM7"/>
<feature type="transmembrane region" description="Helical" evidence="1">
    <location>
        <begin position="73"/>
        <end position="91"/>
    </location>
</feature>
<name>A0A814PMM7_9BILA</name>
<feature type="transmembrane region" description="Helical" evidence="1">
    <location>
        <begin position="98"/>
        <end position="126"/>
    </location>
</feature>
<gene>
    <name evidence="2" type="ORF">JYZ213_LOCUS21762</name>
</gene>
<sequence>MPPQIDKTLSLNQSYNTKQSFTDLNEQNGFNIRKFLLILLFAQWFICIVTLAVGIYAIYIANTVDISNDIKSLIPVIAFTLYYTFGLLVAYKQYRTGLFIFAIIGVILFIAISILLIYIILAITVLGFGNNTNQVYEYIIFIVIFFILMTIVAILSLKLSFDLVKLLKINEYTTV</sequence>
<feature type="transmembrane region" description="Helical" evidence="1">
    <location>
        <begin position="138"/>
        <end position="157"/>
    </location>
</feature>
<protein>
    <recommendedName>
        <fullName evidence="4">Transmembrane protein</fullName>
    </recommendedName>
</protein>
<dbReference type="EMBL" id="CAJNOG010000241">
    <property type="protein sequence ID" value="CAF1108004.1"/>
    <property type="molecule type" value="Genomic_DNA"/>
</dbReference>
<dbReference type="Proteomes" id="UP000663845">
    <property type="component" value="Unassembled WGS sequence"/>
</dbReference>
<keyword evidence="1" id="KW-0812">Transmembrane</keyword>